<sequence length="88" mass="9802">MFLASFRGLVELSKATLATNDGRIAETHVSAKLLLWMIPPDLEKTAKNFLKDPMMREADAQTTTLYREYVQPAIGELIGTALFVLFGL</sequence>
<keyword evidence="2" id="KW-1185">Reference proteome</keyword>
<gene>
    <name evidence="1" type="ORF">KIN20_005212</name>
</gene>
<accession>A0AAD5QEZ9</accession>
<name>A0AAD5QEZ9_PARTN</name>
<dbReference type="AlphaFoldDB" id="A0AAD5QEZ9"/>
<evidence type="ECO:0000313" key="1">
    <source>
        <dbReference type="EMBL" id="KAJ1349618.1"/>
    </source>
</evidence>
<dbReference type="EMBL" id="JAHQIW010000704">
    <property type="protein sequence ID" value="KAJ1349618.1"/>
    <property type="molecule type" value="Genomic_DNA"/>
</dbReference>
<evidence type="ECO:0000313" key="2">
    <source>
        <dbReference type="Proteomes" id="UP001196413"/>
    </source>
</evidence>
<protein>
    <submittedName>
        <fullName evidence="1">Uncharacterized protein</fullName>
    </submittedName>
</protein>
<reference evidence="1" key="1">
    <citation type="submission" date="2021-06" db="EMBL/GenBank/DDBJ databases">
        <title>Parelaphostrongylus tenuis whole genome reference sequence.</title>
        <authorList>
            <person name="Garwood T.J."/>
            <person name="Larsen P.A."/>
            <person name="Fountain-Jones N.M."/>
            <person name="Garbe J.R."/>
            <person name="Macchietto M.G."/>
            <person name="Kania S.A."/>
            <person name="Gerhold R.W."/>
            <person name="Richards J.E."/>
            <person name="Wolf T.M."/>
        </authorList>
    </citation>
    <scope>NUCLEOTIDE SEQUENCE</scope>
    <source>
        <strain evidence="1">MNPRO001-30</strain>
        <tissue evidence="1">Meninges</tissue>
    </source>
</reference>
<proteinExistence type="predicted"/>
<dbReference type="Proteomes" id="UP001196413">
    <property type="component" value="Unassembled WGS sequence"/>
</dbReference>
<organism evidence="1 2">
    <name type="scientific">Parelaphostrongylus tenuis</name>
    <name type="common">Meningeal worm</name>
    <dbReference type="NCBI Taxonomy" id="148309"/>
    <lineage>
        <taxon>Eukaryota</taxon>
        <taxon>Metazoa</taxon>
        <taxon>Ecdysozoa</taxon>
        <taxon>Nematoda</taxon>
        <taxon>Chromadorea</taxon>
        <taxon>Rhabditida</taxon>
        <taxon>Rhabditina</taxon>
        <taxon>Rhabditomorpha</taxon>
        <taxon>Strongyloidea</taxon>
        <taxon>Metastrongylidae</taxon>
        <taxon>Parelaphostrongylus</taxon>
    </lineage>
</organism>
<comment type="caution">
    <text evidence="1">The sequence shown here is derived from an EMBL/GenBank/DDBJ whole genome shotgun (WGS) entry which is preliminary data.</text>
</comment>